<dbReference type="Pfam" id="PF13614">
    <property type="entry name" value="AAA_31"/>
    <property type="match status" value="1"/>
</dbReference>
<comment type="caution">
    <text evidence="2">The sequence shown here is derived from an EMBL/GenBank/DDBJ whole genome shotgun (WGS) entry which is preliminary data.</text>
</comment>
<dbReference type="Gene3D" id="3.40.50.300">
    <property type="entry name" value="P-loop containing nucleotide triphosphate hydrolases"/>
    <property type="match status" value="1"/>
</dbReference>
<feature type="domain" description="AAA" evidence="1">
    <location>
        <begin position="4"/>
        <end position="168"/>
    </location>
</feature>
<dbReference type="Proteomes" id="UP000051217">
    <property type="component" value="Unassembled WGS sequence"/>
</dbReference>
<dbReference type="InterPro" id="IPR027417">
    <property type="entry name" value="P-loop_NTPase"/>
</dbReference>
<dbReference type="EMBL" id="AZFI01000136">
    <property type="protein sequence ID" value="KRM25368.1"/>
    <property type="molecule type" value="Genomic_DNA"/>
</dbReference>
<evidence type="ECO:0000313" key="2">
    <source>
        <dbReference type="EMBL" id="KRM25368.1"/>
    </source>
</evidence>
<dbReference type="NCBIfam" id="NF041283">
    <property type="entry name" value="PrgP"/>
    <property type="match status" value="1"/>
</dbReference>
<evidence type="ECO:0000259" key="1">
    <source>
        <dbReference type="Pfam" id="PF13614"/>
    </source>
</evidence>
<dbReference type="CDD" id="cd02042">
    <property type="entry name" value="ParAB_family"/>
    <property type="match status" value="1"/>
</dbReference>
<dbReference type="PANTHER" id="PTHR13696">
    <property type="entry name" value="P-LOOP CONTAINING NUCLEOSIDE TRIPHOSPHATE HYDROLASE"/>
    <property type="match status" value="1"/>
</dbReference>
<protein>
    <submittedName>
        <fullName evidence="2">Chromosome partitioning atpase</fullName>
    </submittedName>
</protein>
<dbReference type="SUPFAM" id="SSF52540">
    <property type="entry name" value="P-loop containing nucleoside triphosphate hydrolases"/>
    <property type="match status" value="1"/>
</dbReference>
<gene>
    <name evidence="2" type="ORF">FC65_GL000413</name>
</gene>
<name>A0ABR5PID3_9LACO</name>
<accession>A0ABR5PID3</accession>
<dbReference type="InterPro" id="IPR025669">
    <property type="entry name" value="AAA_dom"/>
</dbReference>
<dbReference type="InterPro" id="IPR050678">
    <property type="entry name" value="DNA_Partitioning_ATPase"/>
</dbReference>
<reference evidence="2 3" key="1">
    <citation type="journal article" date="2015" name="Genome Announc.">
        <title>Expanding the biotechnology potential of lactobacilli through comparative genomics of 213 strains and associated genera.</title>
        <authorList>
            <person name="Sun Z."/>
            <person name="Harris H.M."/>
            <person name="McCann A."/>
            <person name="Guo C."/>
            <person name="Argimon S."/>
            <person name="Zhang W."/>
            <person name="Yang X."/>
            <person name="Jeffery I.B."/>
            <person name="Cooney J.C."/>
            <person name="Kagawa T.F."/>
            <person name="Liu W."/>
            <person name="Song Y."/>
            <person name="Salvetti E."/>
            <person name="Wrobel A."/>
            <person name="Rasinkangas P."/>
            <person name="Parkhill J."/>
            <person name="Rea M.C."/>
            <person name="O'Sullivan O."/>
            <person name="Ritari J."/>
            <person name="Douillard F.P."/>
            <person name="Paul Ross R."/>
            <person name="Yang R."/>
            <person name="Briner A.E."/>
            <person name="Felis G.E."/>
            <person name="de Vos W.M."/>
            <person name="Barrangou R."/>
            <person name="Klaenhammer T.R."/>
            <person name="Caufield P.W."/>
            <person name="Cui Y."/>
            <person name="Zhang H."/>
            <person name="O'Toole P.W."/>
        </authorList>
    </citation>
    <scope>NUCLEOTIDE SEQUENCE [LARGE SCALE GENOMIC DNA]</scope>
    <source>
        <strain evidence="2 3">DSM 15836</strain>
    </source>
</reference>
<keyword evidence="3" id="KW-1185">Reference proteome</keyword>
<evidence type="ECO:0000313" key="3">
    <source>
        <dbReference type="Proteomes" id="UP000051217"/>
    </source>
</evidence>
<proteinExistence type="predicted"/>
<dbReference type="RefSeq" id="WP_056972310.1">
    <property type="nucleotide sequence ID" value="NZ_AZFI01000136.1"/>
</dbReference>
<dbReference type="PANTHER" id="PTHR13696:SF52">
    <property type="entry name" value="PARA FAMILY PROTEIN CT_582"/>
    <property type="match status" value="1"/>
</dbReference>
<organism evidence="2 3">
    <name type="scientific">Ligilactobacillus acidipiscis DSM 15836</name>
    <dbReference type="NCBI Taxonomy" id="1423716"/>
    <lineage>
        <taxon>Bacteria</taxon>
        <taxon>Bacillati</taxon>
        <taxon>Bacillota</taxon>
        <taxon>Bacilli</taxon>
        <taxon>Lactobacillales</taxon>
        <taxon>Lactobacillaceae</taxon>
        <taxon>Ligilactobacillus</taxon>
    </lineage>
</organism>
<sequence>MAYVIVFTNLKGGVGKTSDTDMMSLVASQIFHKKVLLIDVDLQANSTQNMSRTFNNVEYPQSFTNAVMEGSLKRAIVSLSSNLDFIAGSAGTHDLNEWILDHSKNKKGRYLFFKNMIEELQDGYDYIFFDVAPSTDNTVDAIMMCCDYIIPVQEVKRFSMDGTASLISNYLTPMVEAFPEEAHFQVAGVLPAIFQNRKRQQQINYEETVERYGQDNVFFTIIKRLERLDRFGEHGITLNDYQDRKIWAIFADLLLELEARITSFEQTGDILDFKFKPIYYDIENNKELAASKEIKLNGIDQ</sequence>